<dbReference type="RefSeq" id="XP_009767324.1">
    <property type="nucleotide sequence ID" value="XM_009769022.1"/>
</dbReference>
<dbReference type="InterPro" id="IPR052892">
    <property type="entry name" value="NA-targeting_endonuclease"/>
</dbReference>
<dbReference type="STRING" id="4096.A0A1U7VY56"/>
<reference evidence="2" key="2">
    <citation type="submission" date="2025-08" db="UniProtKB">
        <authorList>
            <consortium name="RefSeq"/>
        </authorList>
    </citation>
    <scope>IDENTIFICATION</scope>
    <source>
        <tissue evidence="2">Leaf</tissue>
    </source>
</reference>
<reference evidence="1" key="1">
    <citation type="journal article" date="2013" name="Genome Biol.">
        <title>Reference genomes and transcriptomes of Nicotiana sylvestris and Nicotiana tomentosiformis.</title>
        <authorList>
            <person name="Sierro N."/>
            <person name="Battey J.N."/>
            <person name="Ouadi S."/>
            <person name="Bovet L."/>
            <person name="Goepfert S."/>
            <person name="Bakaher N."/>
            <person name="Peitsch M.C."/>
            <person name="Ivanov N.V."/>
        </authorList>
    </citation>
    <scope>NUCLEOTIDE SEQUENCE [LARGE SCALE GENOMIC DNA]</scope>
</reference>
<sequence>MQKEHLPIWSRLLHSTTQILEENQVTACSRCNSRKGHKTTEEANMNLMKEPKAPKEYGILAIPLTSSAIKILRSKKGHRRSGSSIYQCRQHPLSSNVRMQLVNSLPCVEMIAVGNSI</sequence>
<protein>
    <submittedName>
        <fullName evidence="2">Uncharacterized protein LOC104218508</fullName>
    </submittedName>
</protein>
<evidence type="ECO:0000313" key="2">
    <source>
        <dbReference type="RefSeq" id="XP_009767324.1"/>
    </source>
</evidence>
<organism evidence="1 2">
    <name type="scientific">Nicotiana sylvestris</name>
    <name type="common">Wood tobacco</name>
    <name type="synonym">South American tobacco</name>
    <dbReference type="NCBI Taxonomy" id="4096"/>
    <lineage>
        <taxon>Eukaryota</taxon>
        <taxon>Viridiplantae</taxon>
        <taxon>Streptophyta</taxon>
        <taxon>Embryophyta</taxon>
        <taxon>Tracheophyta</taxon>
        <taxon>Spermatophyta</taxon>
        <taxon>Magnoliopsida</taxon>
        <taxon>eudicotyledons</taxon>
        <taxon>Gunneridae</taxon>
        <taxon>Pentapetalae</taxon>
        <taxon>asterids</taxon>
        <taxon>lamiids</taxon>
        <taxon>Solanales</taxon>
        <taxon>Solanaceae</taxon>
        <taxon>Nicotianoideae</taxon>
        <taxon>Nicotianeae</taxon>
        <taxon>Nicotiana</taxon>
    </lineage>
</organism>
<keyword evidence="1" id="KW-1185">Reference proteome</keyword>
<dbReference type="Gene3D" id="1.10.30.50">
    <property type="match status" value="1"/>
</dbReference>
<dbReference type="PANTHER" id="PTHR33877">
    <property type="entry name" value="SLL1193 PROTEIN"/>
    <property type="match status" value="1"/>
</dbReference>
<evidence type="ECO:0000313" key="1">
    <source>
        <dbReference type="Proteomes" id="UP000189701"/>
    </source>
</evidence>
<dbReference type="PANTHER" id="PTHR33877:SF2">
    <property type="entry name" value="OS07G0170200 PROTEIN"/>
    <property type="match status" value="1"/>
</dbReference>
<dbReference type="AlphaFoldDB" id="A0A1U7VY56"/>
<name>A0A1U7VY56_NICSY</name>
<accession>A0A1U7VY56</accession>
<dbReference type="Proteomes" id="UP000189701">
    <property type="component" value="Unplaced"/>
</dbReference>
<proteinExistence type="predicted"/>
<gene>
    <name evidence="2" type="primary">LOC104218508</name>
</gene>